<dbReference type="EMBL" id="GL433844">
    <property type="protein sequence ID" value="EFN55531.1"/>
    <property type="molecule type" value="Genomic_DNA"/>
</dbReference>
<dbReference type="InParanoid" id="E1ZEP2"/>
<evidence type="ECO:0000313" key="3">
    <source>
        <dbReference type="EMBL" id="EFN55531.1"/>
    </source>
</evidence>
<evidence type="ECO:0000256" key="2">
    <source>
        <dbReference type="SAM" id="MobiDB-lite"/>
    </source>
</evidence>
<dbReference type="RefSeq" id="XP_005847633.1">
    <property type="nucleotide sequence ID" value="XM_005847571.1"/>
</dbReference>
<dbReference type="eggNOG" id="ENOG502SCQH">
    <property type="taxonomic scope" value="Eukaryota"/>
</dbReference>
<evidence type="ECO:0000256" key="1">
    <source>
        <dbReference type="SAM" id="Coils"/>
    </source>
</evidence>
<dbReference type="InterPro" id="IPR038279">
    <property type="entry name" value="Ndc10_dom2_sf"/>
</dbReference>
<organism evidence="4">
    <name type="scientific">Chlorella variabilis</name>
    <name type="common">Green alga</name>
    <dbReference type="NCBI Taxonomy" id="554065"/>
    <lineage>
        <taxon>Eukaryota</taxon>
        <taxon>Viridiplantae</taxon>
        <taxon>Chlorophyta</taxon>
        <taxon>core chlorophytes</taxon>
        <taxon>Trebouxiophyceae</taxon>
        <taxon>Chlorellales</taxon>
        <taxon>Chlorellaceae</taxon>
        <taxon>Chlorella clade</taxon>
        <taxon>Chlorella</taxon>
    </lineage>
</organism>
<evidence type="ECO:0000313" key="4">
    <source>
        <dbReference type="Proteomes" id="UP000008141"/>
    </source>
</evidence>
<feature type="region of interest" description="Disordered" evidence="2">
    <location>
        <begin position="73"/>
        <end position="122"/>
    </location>
</feature>
<sequence>MAVAPVPPQPLHFVNYRVEKYLRTCDPEPPVQLRRWLLADSHGRWHLAVDTIKWDAAKHEYAYAAQYAAGLRPAGVQPKRGRPRIHPPKQPKKPRQPKAQPAGGAGAAAAAPAAPAELTPPPAAATDAWALGELALLPAPALGTGDVGEDAPAAGTSGKRRARRPKLAESTFIESEERRQQVYDLRLEAVMAELALLKAQCGVGYTLTLVVPERGVEVVTSATVNVQAVKVVRRKRAVEKPDDELAPGGADSSAAAAAAAAAAADEEQKERLEEQVAAAALAGAAAAAHRRVGKADKAAAASAAAASAPASLEQQQQLQLFQQHFVAAQQQYMAAAQAMTEQGNPPSLQLMQEWQVAAAQSAAAAVAAAAAQPGSAGEGVGKGKKRRGRPFASAEKAAQGAAPAKRMKAANGRAASPLEQLVIDPDIKQIARHLKNNEEPYMPGLWRRQPFEETALEEVAGFVVAEDCGEEVDVAALPAKLASSLEPGPEGAVGDGSDELLVLGEVPQGLASGEVDVRPVWGIDRFTRKNIWEVLARCSELGAPNTDQLDEARTRFIDNHLLPALNRRGAGGWWVEFMNGCALVLPKKGRPVGDPQKNTAAESLTDEEVMACFHWWLSQGDIASTRDWAANLACLKGIGRSDDTLPVYLADLAAPRPQKVIGEADCLVHRTVLRGGKRTAAGEVQWYDWIPASEPELCPVTAEAAYLALRFEIQQQPVPDISTKDGLLEFWSMPLYHGANFTAALHYEAHAAAVTKLVAAHQPVPKSAANLAIRLQALRITLIQSALVLAPRYPEHPVFAWLMQKPRFKALLNEFSLKQMKGVYAAQRTPSQDDKLDRISKGLGAQTRAMLASLTGGQLPAEVGKSLQATATVLCEDRLPDDEVMRQRAARLGAWQAAARRGIAAAQRGDAWADVQQLDREEQTASEVDLDQLALVALSMEEAQRQEQQEAAGTAAGCTPAPAAGAAAVMPTPAAAAGMTPVAAAAAVLMPTPAAAAGMTPVAAAAAVLMPTPAAAAGMTPVEAAAAAAVAVADQPGDNTVEVPVALLQQLMAQQQSLQRQLLLLTAEVCVSGPPALHRAAAAAQQDDSVSLSAGSKGVFTLGYATSASSGTGTMARARSAAGYATAAAAPAAAASASARGSFVSRWAGLDCNLPRNGLSLVPSATWAATLYYEGHNGYPAWKDREEEQEQASQRGELGPQQSWRSGRRRTWHQFVRAMQLVEEVAKREQCTPIQAAKLVDQCLEARQVGKARKKSFACLGRSDKAESVRQMLGLPAKPESS</sequence>
<dbReference type="OrthoDB" id="515295at2759"/>
<keyword evidence="4" id="KW-1185">Reference proteome</keyword>
<keyword evidence="1" id="KW-0175">Coiled coil</keyword>
<dbReference type="Proteomes" id="UP000008141">
    <property type="component" value="Unassembled WGS sequence"/>
</dbReference>
<feature type="compositionally biased region" description="Basic residues" evidence="2">
    <location>
        <begin position="79"/>
        <end position="96"/>
    </location>
</feature>
<feature type="compositionally biased region" description="Low complexity" evidence="2">
    <location>
        <begin position="392"/>
        <end position="404"/>
    </location>
</feature>
<reference evidence="3 4" key="1">
    <citation type="journal article" date="2010" name="Plant Cell">
        <title>The Chlorella variabilis NC64A genome reveals adaptation to photosymbiosis, coevolution with viruses, and cryptic sex.</title>
        <authorList>
            <person name="Blanc G."/>
            <person name="Duncan G."/>
            <person name="Agarkova I."/>
            <person name="Borodovsky M."/>
            <person name="Gurnon J."/>
            <person name="Kuo A."/>
            <person name="Lindquist E."/>
            <person name="Lucas S."/>
            <person name="Pangilinan J."/>
            <person name="Polle J."/>
            <person name="Salamov A."/>
            <person name="Terry A."/>
            <person name="Yamada T."/>
            <person name="Dunigan D.D."/>
            <person name="Grigoriev I.V."/>
            <person name="Claverie J.M."/>
            <person name="Van Etten J.L."/>
        </authorList>
    </citation>
    <scope>NUCLEOTIDE SEQUENCE [LARGE SCALE GENOMIC DNA]</scope>
    <source>
        <strain evidence="3 4">NC64A</strain>
    </source>
</reference>
<accession>E1ZEP2</accession>
<name>E1ZEP2_CHLVA</name>
<feature type="region of interest" description="Disordered" evidence="2">
    <location>
        <begin position="371"/>
        <end position="405"/>
    </location>
</feature>
<gene>
    <name evidence="3" type="ORF">CHLNCDRAFT_133968</name>
</gene>
<protein>
    <submittedName>
        <fullName evidence="3">Expressed protein</fullName>
    </submittedName>
</protein>
<dbReference type="GO" id="GO:0003677">
    <property type="term" value="F:DNA binding"/>
    <property type="evidence" value="ECO:0007669"/>
    <property type="project" value="InterPro"/>
</dbReference>
<feature type="region of interest" description="Disordered" evidence="2">
    <location>
        <begin position="1184"/>
        <end position="1206"/>
    </location>
</feature>
<dbReference type="GeneID" id="17355129"/>
<proteinExistence type="predicted"/>
<feature type="region of interest" description="Disordered" evidence="2">
    <location>
        <begin position="142"/>
        <end position="172"/>
    </location>
</feature>
<feature type="compositionally biased region" description="Low complexity" evidence="2">
    <location>
        <begin position="97"/>
        <end position="117"/>
    </location>
</feature>
<dbReference type="Gene3D" id="1.10.443.20">
    <property type="entry name" value="Centromere DNA-binding protein complex CBF3 subunit, domain 2"/>
    <property type="match status" value="1"/>
</dbReference>
<feature type="coiled-coil region" evidence="1">
    <location>
        <begin position="255"/>
        <end position="282"/>
    </location>
</feature>
<dbReference type="KEGG" id="cvr:CHLNCDRAFT_133968"/>